<keyword evidence="2" id="KW-1185">Reference proteome</keyword>
<dbReference type="Pfam" id="PF10134">
    <property type="entry name" value="RPA"/>
    <property type="match status" value="1"/>
</dbReference>
<proteinExistence type="predicted"/>
<sequence length="454" mass="51716">MAGKKPKGEDAQIRRYHELNVARQNLIAIQRQIPEGYSSWSYHGISGEQEFKISCSGKLDLGVPHGLDSDVYAAILSLYMKQGTEDSKVSCSAYELLKEANIDPSGKGYSALQRSLERLYSSQYEIKSAWRDHTSKKWMSVTFQHIVRMAQTQSELENLTAASQLEITLPEEIVNSIRAGYIFPTSGRVLSQLDQPNSRALYRTLEANRRDAIDPMRQVNELHFNLFDWARILKLAVTDDAYRIRRSLERSHEDLVRVGYLQDVQYSGRAEQQQVSYLFHTTFERIPDPELLQLLQEKRVAKTKALELVQNFPERIHTALVHLEILLNSGYKPRSKTGLLIDIIESPEKYQAQLNLLLDPQQLVLAEETGAAKPAVVKATLSDAHDPEDAFEKLPLEQKAQRLVKTAEFRYRLTLIEKDILHSMVMDGTINADEVFPRVAYSLNDFDIRALLGG</sequence>
<name>A0ABQ2DDM7_9DEIO</name>
<gene>
    <name evidence="1" type="ORF">GCM10008938_42870</name>
</gene>
<reference evidence="2" key="1">
    <citation type="journal article" date="2019" name="Int. J. Syst. Evol. Microbiol.">
        <title>The Global Catalogue of Microorganisms (GCM) 10K type strain sequencing project: providing services to taxonomists for standard genome sequencing and annotation.</title>
        <authorList>
            <consortium name="The Broad Institute Genomics Platform"/>
            <consortium name="The Broad Institute Genome Sequencing Center for Infectious Disease"/>
            <person name="Wu L."/>
            <person name="Ma J."/>
        </authorList>
    </citation>
    <scope>NUCLEOTIDE SEQUENCE [LARGE SCALE GENOMIC DNA]</scope>
    <source>
        <strain evidence="2">JCM 14370</strain>
    </source>
</reference>
<dbReference type="Proteomes" id="UP000632222">
    <property type="component" value="Unassembled WGS sequence"/>
</dbReference>
<evidence type="ECO:0000313" key="2">
    <source>
        <dbReference type="Proteomes" id="UP000632222"/>
    </source>
</evidence>
<comment type="caution">
    <text evidence="1">The sequence shown here is derived from an EMBL/GenBank/DDBJ whole genome shotgun (WGS) entry which is preliminary data.</text>
</comment>
<evidence type="ECO:0000313" key="1">
    <source>
        <dbReference type="EMBL" id="GGJ52278.1"/>
    </source>
</evidence>
<dbReference type="InterPro" id="IPR018777">
    <property type="entry name" value="Replication_initiator_prot_A"/>
</dbReference>
<organism evidence="1 2">
    <name type="scientific">Deinococcus roseus</name>
    <dbReference type="NCBI Taxonomy" id="392414"/>
    <lineage>
        <taxon>Bacteria</taxon>
        <taxon>Thermotogati</taxon>
        <taxon>Deinococcota</taxon>
        <taxon>Deinococci</taxon>
        <taxon>Deinococcales</taxon>
        <taxon>Deinococcaceae</taxon>
        <taxon>Deinococcus</taxon>
    </lineage>
</organism>
<dbReference type="RefSeq" id="WP_189006715.1">
    <property type="nucleotide sequence ID" value="NZ_BMOD01000024.1"/>
</dbReference>
<dbReference type="EMBL" id="BMOD01000024">
    <property type="protein sequence ID" value="GGJ52278.1"/>
    <property type="molecule type" value="Genomic_DNA"/>
</dbReference>
<accession>A0ABQ2DDM7</accession>
<protein>
    <submittedName>
        <fullName evidence="1">Uncharacterized protein</fullName>
    </submittedName>
</protein>